<feature type="region of interest" description="Disordered" evidence="2">
    <location>
        <begin position="155"/>
        <end position="175"/>
    </location>
</feature>
<feature type="compositionally biased region" description="Polar residues" evidence="2">
    <location>
        <begin position="592"/>
        <end position="606"/>
    </location>
</feature>
<dbReference type="AlphaFoldDB" id="A0A643C5F5"/>
<evidence type="ECO:0000313" key="4">
    <source>
        <dbReference type="Proteomes" id="UP000437017"/>
    </source>
</evidence>
<sequence length="786" mass="88944">MASSHFASRHRKELSTDMIRTKIAHRKSLSQKENRHKEYERNRHFGLKDVNVPTLEGRFLLELDETSHELVPEKANVKTKSVKTILGDQRKQMLQKYKEEKQLQKLKEQREKAKRGVFKSTMKAEPKKAVPSSVRITRSKAKDQMELTKIDNGSDVRTIRPGQRQASEKKVLDKEKKAIQPIMPPVRMTRSATQAAKQIARTVPPTTARKPVTRATNVDSEESTLDSQTSTTIGMDPDGVLSKMENLSKTNSAKMKGKNSFAPKDFMFQPLDGLKTYQVTPMTPRSASAFLTPSYTWTPLNTEVDKTEATKEILAQKCKTFSAKTVHQDSNHVLNKNETTNKNSDGLSIKEEVPSLEVNEDQISQPQHDVPYFRNILQSETEKLTSHCLEWERKLELDIPDDAKDLIRTAVGQTRLLMRERFKQFEGLVDNCEYKRGEKETTCTDLDGFWDMLSFQIEDINQKFNNLTKLEESGWQNNNNTSKKVFRKKVVSGIASKPKQDDGRRIAARNRLAAIKNAVRERIKQKEHAEAAASAMPNEVDKIVFDAGFFRIESPVKSFSGLSSECLSQRLRIPKSVSKAASESRAEMGVLRQTTSPENPDPQGTKSEYVDKTLISDIPGNRNSIVEDAKCPGLQDLIEVNHDVNKINFEINYLPSERMNLALLAGKVADDVNTNKKEEISDVVYGMELNSVTAQDVLMISPEKNVPSQNNISQEEETKISQSVLFDNKSLTTECHLLDSPGLNCSNTFTQVERRHQEHTRHIPFGGNLITFSPLRPLSGDQPEEF</sequence>
<dbReference type="GO" id="GO:0023052">
    <property type="term" value="P:signaling"/>
    <property type="evidence" value="ECO:0007669"/>
    <property type="project" value="InterPro"/>
</dbReference>
<evidence type="ECO:0000256" key="1">
    <source>
        <dbReference type="ARBA" id="ARBA00008839"/>
    </source>
</evidence>
<accession>A0A643C5F5</accession>
<dbReference type="OrthoDB" id="10023951at2759"/>
<dbReference type="GO" id="GO:0031616">
    <property type="term" value="C:spindle pole centrosome"/>
    <property type="evidence" value="ECO:0007669"/>
    <property type="project" value="TreeGrafter"/>
</dbReference>
<feature type="region of interest" description="Disordered" evidence="2">
    <location>
        <begin position="207"/>
        <end position="240"/>
    </location>
</feature>
<dbReference type="InterPro" id="IPR005026">
    <property type="entry name" value="SAPAP"/>
</dbReference>
<evidence type="ECO:0008006" key="5">
    <source>
        <dbReference type="Google" id="ProtNLM"/>
    </source>
</evidence>
<keyword evidence="4" id="KW-1185">Reference proteome</keyword>
<dbReference type="GO" id="GO:0007052">
    <property type="term" value="P:mitotic spindle organization"/>
    <property type="evidence" value="ECO:0007669"/>
    <property type="project" value="TreeGrafter"/>
</dbReference>
<dbReference type="GO" id="GO:0008017">
    <property type="term" value="F:microtubule binding"/>
    <property type="evidence" value="ECO:0007669"/>
    <property type="project" value="TreeGrafter"/>
</dbReference>
<dbReference type="Proteomes" id="UP000437017">
    <property type="component" value="Unassembled WGS sequence"/>
</dbReference>
<organism evidence="3 4">
    <name type="scientific">Balaenoptera physalus</name>
    <name type="common">Fin whale</name>
    <name type="synonym">Balaena physalus</name>
    <dbReference type="NCBI Taxonomy" id="9770"/>
    <lineage>
        <taxon>Eukaryota</taxon>
        <taxon>Metazoa</taxon>
        <taxon>Chordata</taxon>
        <taxon>Craniata</taxon>
        <taxon>Vertebrata</taxon>
        <taxon>Euteleostomi</taxon>
        <taxon>Mammalia</taxon>
        <taxon>Eutheria</taxon>
        <taxon>Laurasiatheria</taxon>
        <taxon>Artiodactyla</taxon>
        <taxon>Whippomorpha</taxon>
        <taxon>Cetacea</taxon>
        <taxon>Mysticeti</taxon>
        <taxon>Balaenopteridae</taxon>
        <taxon>Balaenoptera</taxon>
    </lineage>
</organism>
<proteinExistence type="inferred from homology"/>
<dbReference type="GO" id="GO:0007059">
    <property type="term" value="P:chromosome segregation"/>
    <property type="evidence" value="ECO:0007669"/>
    <property type="project" value="TreeGrafter"/>
</dbReference>
<protein>
    <recommendedName>
        <fullName evidence="5">Disks large-associated protein 5</fullName>
    </recommendedName>
</protein>
<dbReference type="PANTHER" id="PTHR12353:SF1">
    <property type="entry name" value="DISKS LARGE-ASSOCIATED PROTEIN 5"/>
    <property type="match status" value="1"/>
</dbReference>
<dbReference type="GO" id="GO:0005634">
    <property type="term" value="C:nucleus"/>
    <property type="evidence" value="ECO:0007669"/>
    <property type="project" value="TreeGrafter"/>
</dbReference>
<name>A0A643C5F5_BALPH</name>
<comment type="caution">
    <text evidence="3">The sequence shown here is derived from an EMBL/GenBank/DDBJ whole genome shotgun (WGS) entry which is preliminary data.</text>
</comment>
<gene>
    <name evidence="3" type="ORF">E2I00_005597</name>
</gene>
<dbReference type="Pfam" id="PF03359">
    <property type="entry name" value="GKAP"/>
    <property type="match status" value="1"/>
</dbReference>
<reference evidence="3 4" key="1">
    <citation type="journal article" date="2019" name="PLoS ONE">
        <title>Genomic analyses reveal an absence of contemporary introgressive admixture between fin whales and blue whales, despite known hybrids.</title>
        <authorList>
            <person name="Westbury M.V."/>
            <person name="Petersen B."/>
            <person name="Lorenzen E.D."/>
        </authorList>
    </citation>
    <scope>NUCLEOTIDE SEQUENCE [LARGE SCALE GENOMIC DNA]</scope>
    <source>
        <strain evidence="3">FinWhale-01</strain>
    </source>
</reference>
<feature type="compositionally biased region" description="Basic and acidic residues" evidence="2">
    <location>
        <begin position="166"/>
        <end position="175"/>
    </location>
</feature>
<dbReference type="PANTHER" id="PTHR12353">
    <property type="entry name" value="DISKS LARGE-ASSOCIATED PROTEIN DAP SAP90/PSD-95-ASSOCIATED PROTEIN"/>
    <property type="match status" value="1"/>
</dbReference>
<dbReference type="GO" id="GO:0005737">
    <property type="term" value="C:cytoplasm"/>
    <property type="evidence" value="ECO:0007669"/>
    <property type="project" value="TreeGrafter"/>
</dbReference>
<evidence type="ECO:0000256" key="2">
    <source>
        <dbReference type="SAM" id="MobiDB-lite"/>
    </source>
</evidence>
<dbReference type="GO" id="GO:0051382">
    <property type="term" value="P:kinetochore assembly"/>
    <property type="evidence" value="ECO:0007669"/>
    <property type="project" value="TreeGrafter"/>
</dbReference>
<dbReference type="GO" id="GO:0051642">
    <property type="term" value="P:centrosome localization"/>
    <property type="evidence" value="ECO:0007669"/>
    <property type="project" value="TreeGrafter"/>
</dbReference>
<feature type="region of interest" description="Disordered" evidence="2">
    <location>
        <begin position="578"/>
        <end position="608"/>
    </location>
</feature>
<comment type="similarity">
    <text evidence="1">Belongs to the SAPAP family.</text>
</comment>
<evidence type="ECO:0000313" key="3">
    <source>
        <dbReference type="EMBL" id="KAB0395489.1"/>
    </source>
</evidence>
<dbReference type="GO" id="GO:0007346">
    <property type="term" value="P:regulation of mitotic cell cycle"/>
    <property type="evidence" value="ECO:0007669"/>
    <property type="project" value="TreeGrafter"/>
</dbReference>
<dbReference type="EMBL" id="SGJD01002477">
    <property type="protein sequence ID" value="KAB0395489.1"/>
    <property type="molecule type" value="Genomic_DNA"/>
</dbReference>